<sequence length="32" mass="3844">FSFADEKLIEQYEDDFLNLRIKALFEAERVHG</sequence>
<evidence type="ECO:0000313" key="1">
    <source>
        <dbReference type="EMBL" id="GAI13099.1"/>
    </source>
</evidence>
<comment type="caution">
    <text evidence="1">The sequence shown here is derived from an EMBL/GenBank/DDBJ whole genome shotgun (WGS) entry which is preliminary data.</text>
</comment>
<organism evidence="1">
    <name type="scientific">marine sediment metagenome</name>
    <dbReference type="NCBI Taxonomy" id="412755"/>
    <lineage>
        <taxon>unclassified sequences</taxon>
        <taxon>metagenomes</taxon>
        <taxon>ecological metagenomes</taxon>
    </lineage>
</organism>
<protein>
    <submittedName>
        <fullName evidence="1">Uncharacterized protein</fullName>
    </submittedName>
</protein>
<name>X1N3C0_9ZZZZ</name>
<feature type="non-terminal residue" evidence="1">
    <location>
        <position position="1"/>
    </location>
</feature>
<dbReference type="AlphaFoldDB" id="X1N3C0"/>
<reference evidence="1" key="1">
    <citation type="journal article" date="2014" name="Front. Microbiol.">
        <title>High frequency of phylogenetically diverse reductive dehalogenase-homologous genes in deep subseafloor sedimentary metagenomes.</title>
        <authorList>
            <person name="Kawai M."/>
            <person name="Futagami T."/>
            <person name="Toyoda A."/>
            <person name="Takaki Y."/>
            <person name="Nishi S."/>
            <person name="Hori S."/>
            <person name="Arai W."/>
            <person name="Tsubouchi T."/>
            <person name="Morono Y."/>
            <person name="Uchiyama I."/>
            <person name="Ito T."/>
            <person name="Fujiyama A."/>
            <person name="Inagaki F."/>
            <person name="Takami H."/>
        </authorList>
    </citation>
    <scope>NUCLEOTIDE SEQUENCE</scope>
    <source>
        <strain evidence="1">Expedition CK06-06</strain>
    </source>
</reference>
<accession>X1N3C0</accession>
<gene>
    <name evidence="1" type="ORF">S06H3_11054</name>
</gene>
<proteinExistence type="predicted"/>
<dbReference type="EMBL" id="BARV01005263">
    <property type="protein sequence ID" value="GAI13099.1"/>
    <property type="molecule type" value="Genomic_DNA"/>
</dbReference>